<comment type="function">
    <text evidence="1">May be involved in spermatogenesis.</text>
</comment>
<accession>A0A484BXE8</accession>
<evidence type="ECO:0000256" key="4">
    <source>
        <dbReference type="ARBA" id="ARBA00021436"/>
    </source>
</evidence>
<keyword evidence="5" id="KW-0963">Cytoplasm</keyword>
<dbReference type="AlphaFoldDB" id="A0A484BXE8"/>
<dbReference type="GO" id="GO:0005634">
    <property type="term" value="C:nucleus"/>
    <property type="evidence" value="ECO:0007669"/>
    <property type="project" value="UniProtKB-SubCell"/>
</dbReference>
<gene>
    <name evidence="7" type="ORF">AWZ03_000314</name>
</gene>
<evidence type="ECO:0000256" key="1">
    <source>
        <dbReference type="ARBA" id="ARBA00003056"/>
    </source>
</evidence>
<protein>
    <recommendedName>
        <fullName evidence="4">Cilia- and flagella-associated protein 299</fullName>
    </recommendedName>
</protein>
<dbReference type="OrthoDB" id="2136125at2759"/>
<name>A0A484BXE8_DRONA</name>
<comment type="caution">
    <text evidence="7">The sequence shown here is derived from an EMBL/GenBank/DDBJ whole genome shotgun (WGS) entry which is preliminary data.</text>
</comment>
<keyword evidence="8" id="KW-1185">Reference proteome</keyword>
<keyword evidence="6" id="KW-0539">Nucleus</keyword>
<comment type="subcellular location">
    <subcellularLocation>
        <location evidence="3">Cytoplasm</location>
    </subcellularLocation>
    <subcellularLocation>
        <location evidence="2">Nucleus</location>
    </subcellularLocation>
</comment>
<evidence type="ECO:0000313" key="7">
    <source>
        <dbReference type="EMBL" id="TDG53499.1"/>
    </source>
</evidence>
<dbReference type="PANTHER" id="PTHR33588:SF1">
    <property type="entry name" value="CILIA- AND FLAGELLA-ASSOCIATED PROTEIN 299"/>
    <property type="match status" value="1"/>
</dbReference>
<dbReference type="PANTHER" id="PTHR33588">
    <property type="entry name" value="CILIA- AND FLAGELLA-ASSOCIATED PROTEIN 299"/>
    <property type="match status" value="1"/>
</dbReference>
<evidence type="ECO:0000256" key="2">
    <source>
        <dbReference type="ARBA" id="ARBA00004123"/>
    </source>
</evidence>
<sequence>MTKSNNGVASPSQLPSEVKIVQLEVEVEEEEQRGGETCCPREVAIYALKEAADDCKMVTKHAAAAAAAGVGDIVMVAARFSFKCWQQQQQEEQEQQQEQLSQQHKQQQQHVNCSSDSSNNCSKQWESCLNSFEVEMTLLNYGSYEEYLDQFININDVRYIRNWNVSRQFIQTACGKSCMGPLLSRSEFAEQRKKLEFMWNPRGTGGSTLYGANYKGDDEVLKQFAQRELKLINKQIATIVFMITRSHKGFDISGYIDLEQSLRESNCRNSEQYVNWQAIYEGKAKLVPRPHDLSYFDWYSNKVRFNDSDNFRVVPNGAHSLLMMHRGDLKVVCVNAGCCCSESRNAIRNVYRSSIYGDCMFFDHIIRRIH</sequence>
<evidence type="ECO:0000313" key="8">
    <source>
        <dbReference type="Proteomes" id="UP000295192"/>
    </source>
</evidence>
<dbReference type="GO" id="GO:0005737">
    <property type="term" value="C:cytoplasm"/>
    <property type="evidence" value="ECO:0007669"/>
    <property type="project" value="UniProtKB-SubCell"/>
</dbReference>
<evidence type="ECO:0000256" key="5">
    <source>
        <dbReference type="ARBA" id="ARBA00022490"/>
    </source>
</evidence>
<dbReference type="EMBL" id="LSRL02000001">
    <property type="protein sequence ID" value="TDG53499.1"/>
    <property type="molecule type" value="Genomic_DNA"/>
</dbReference>
<dbReference type="InterPro" id="IPR027887">
    <property type="entry name" value="DUF4464"/>
</dbReference>
<evidence type="ECO:0000256" key="3">
    <source>
        <dbReference type="ARBA" id="ARBA00004496"/>
    </source>
</evidence>
<dbReference type="Pfam" id="PF14713">
    <property type="entry name" value="DUF4464"/>
    <property type="match status" value="1"/>
</dbReference>
<dbReference type="Proteomes" id="UP000295192">
    <property type="component" value="Unassembled WGS sequence"/>
</dbReference>
<proteinExistence type="predicted"/>
<reference evidence="7 8" key="1">
    <citation type="journal article" date="2019" name="J. Hered.">
        <title>An Improved Genome Assembly for Drosophila navojoa, the Basal Species in the mojavensis Cluster.</title>
        <authorList>
            <person name="Vanderlinde T."/>
            <person name="Dupim E.G."/>
            <person name="Nazario-Yepiz N.O."/>
            <person name="Carvalho A.B."/>
        </authorList>
    </citation>
    <scope>NUCLEOTIDE SEQUENCE [LARGE SCALE GENOMIC DNA]</scope>
    <source>
        <strain evidence="7">Navoj_Jal97</strain>
        <tissue evidence="7">Whole organism</tissue>
    </source>
</reference>
<organism evidence="7 8">
    <name type="scientific">Drosophila navojoa</name>
    <name type="common">Fruit fly</name>
    <dbReference type="NCBI Taxonomy" id="7232"/>
    <lineage>
        <taxon>Eukaryota</taxon>
        <taxon>Metazoa</taxon>
        <taxon>Ecdysozoa</taxon>
        <taxon>Arthropoda</taxon>
        <taxon>Hexapoda</taxon>
        <taxon>Insecta</taxon>
        <taxon>Pterygota</taxon>
        <taxon>Neoptera</taxon>
        <taxon>Endopterygota</taxon>
        <taxon>Diptera</taxon>
        <taxon>Brachycera</taxon>
        <taxon>Muscomorpha</taxon>
        <taxon>Ephydroidea</taxon>
        <taxon>Drosophilidae</taxon>
        <taxon>Drosophila</taxon>
    </lineage>
</organism>
<evidence type="ECO:0000256" key="6">
    <source>
        <dbReference type="ARBA" id="ARBA00023242"/>
    </source>
</evidence>